<accession>X1RH97</accession>
<name>X1RH97_9ZZZZ</name>
<reference evidence="1" key="1">
    <citation type="journal article" date="2014" name="Front. Microbiol.">
        <title>High frequency of phylogenetically diverse reductive dehalogenase-homologous genes in deep subseafloor sedimentary metagenomes.</title>
        <authorList>
            <person name="Kawai M."/>
            <person name="Futagami T."/>
            <person name="Toyoda A."/>
            <person name="Takaki Y."/>
            <person name="Nishi S."/>
            <person name="Hori S."/>
            <person name="Arai W."/>
            <person name="Tsubouchi T."/>
            <person name="Morono Y."/>
            <person name="Uchiyama I."/>
            <person name="Ito T."/>
            <person name="Fujiyama A."/>
            <person name="Inagaki F."/>
            <person name="Takami H."/>
        </authorList>
    </citation>
    <scope>NUCLEOTIDE SEQUENCE</scope>
    <source>
        <strain evidence="1">Expedition CK06-06</strain>
    </source>
</reference>
<protein>
    <submittedName>
        <fullName evidence="1">Uncharacterized protein</fullName>
    </submittedName>
</protein>
<sequence length="249" mass="27487">MIPKKEATQIMKISLLVVSFVLLVGSIFGVSKAFALPTEIEEQVTLLDYQHEGTFDYLVYLKPSYLYGTSQPPQTISQFPIKLIDSFEMSFIYQSAEQVSQEVEVNAVLENAGVWQKTIVLVPKTSKRGDFSLSFPIDLKYFQELGQTINEEIGISASSHDITIKASVYSSKADSGQISEGFTQVLPIKLGRSFIEVGENLIRRHGDSVGTFDYAVRLKPNTLFDATTLKPPSVTSTPKTVGPGDTIFS</sequence>
<gene>
    <name evidence="1" type="ORF">S12H4_14157</name>
</gene>
<evidence type="ECO:0000313" key="1">
    <source>
        <dbReference type="EMBL" id="GAI80127.1"/>
    </source>
</evidence>
<dbReference type="EMBL" id="BARW01006742">
    <property type="protein sequence ID" value="GAI80127.1"/>
    <property type="molecule type" value="Genomic_DNA"/>
</dbReference>
<organism evidence="1">
    <name type="scientific">marine sediment metagenome</name>
    <dbReference type="NCBI Taxonomy" id="412755"/>
    <lineage>
        <taxon>unclassified sequences</taxon>
        <taxon>metagenomes</taxon>
        <taxon>ecological metagenomes</taxon>
    </lineage>
</organism>
<dbReference type="AlphaFoldDB" id="X1RH97"/>
<feature type="non-terminal residue" evidence="1">
    <location>
        <position position="249"/>
    </location>
</feature>
<proteinExistence type="predicted"/>
<comment type="caution">
    <text evidence="1">The sequence shown here is derived from an EMBL/GenBank/DDBJ whole genome shotgun (WGS) entry which is preliminary data.</text>
</comment>